<keyword evidence="3" id="KW-1185">Reference proteome</keyword>
<gene>
    <name evidence="2" type="ORF">RRG08_053670</name>
</gene>
<dbReference type="AlphaFoldDB" id="A0AAE0ZQP1"/>
<dbReference type="EMBL" id="JAWDGP010003546">
    <property type="protein sequence ID" value="KAK3773286.1"/>
    <property type="molecule type" value="Genomic_DNA"/>
</dbReference>
<feature type="chain" id="PRO_5042158512" evidence="1">
    <location>
        <begin position="20"/>
        <end position="491"/>
    </location>
</feature>
<feature type="signal peptide" evidence="1">
    <location>
        <begin position="1"/>
        <end position="19"/>
    </location>
</feature>
<proteinExistence type="predicted"/>
<dbReference type="Proteomes" id="UP001283361">
    <property type="component" value="Unassembled WGS sequence"/>
</dbReference>
<name>A0AAE0ZQP1_9GAST</name>
<evidence type="ECO:0000313" key="2">
    <source>
        <dbReference type="EMBL" id="KAK3773286.1"/>
    </source>
</evidence>
<accession>A0AAE0ZQP1</accession>
<evidence type="ECO:0000256" key="1">
    <source>
        <dbReference type="SAM" id="SignalP"/>
    </source>
</evidence>
<protein>
    <submittedName>
        <fullName evidence="2">Uncharacterized protein</fullName>
    </submittedName>
</protein>
<reference evidence="2" key="1">
    <citation type="journal article" date="2023" name="G3 (Bethesda)">
        <title>A reference genome for the long-term kleptoplast-retaining sea slug Elysia crispata morphotype clarki.</title>
        <authorList>
            <person name="Eastman K.E."/>
            <person name="Pendleton A.L."/>
            <person name="Shaikh M.A."/>
            <person name="Suttiyut T."/>
            <person name="Ogas R."/>
            <person name="Tomko P."/>
            <person name="Gavelis G."/>
            <person name="Widhalm J.R."/>
            <person name="Wisecaver J.H."/>
        </authorList>
    </citation>
    <scope>NUCLEOTIDE SEQUENCE</scope>
    <source>
        <strain evidence="2">ECLA1</strain>
    </source>
</reference>
<organism evidence="2 3">
    <name type="scientific">Elysia crispata</name>
    <name type="common">lettuce slug</name>
    <dbReference type="NCBI Taxonomy" id="231223"/>
    <lineage>
        <taxon>Eukaryota</taxon>
        <taxon>Metazoa</taxon>
        <taxon>Spiralia</taxon>
        <taxon>Lophotrochozoa</taxon>
        <taxon>Mollusca</taxon>
        <taxon>Gastropoda</taxon>
        <taxon>Heterobranchia</taxon>
        <taxon>Euthyneura</taxon>
        <taxon>Panpulmonata</taxon>
        <taxon>Sacoglossa</taxon>
        <taxon>Placobranchoidea</taxon>
        <taxon>Plakobranchidae</taxon>
        <taxon>Elysia</taxon>
    </lineage>
</organism>
<keyword evidence="1" id="KW-0732">Signal</keyword>
<comment type="caution">
    <text evidence="2">The sequence shown here is derived from an EMBL/GenBank/DDBJ whole genome shotgun (WGS) entry which is preliminary data.</text>
</comment>
<evidence type="ECO:0000313" key="3">
    <source>
        <dbReference type="Proteomes" id="UP001283361"/>
    </source>
</evidence>
<sequence length="491" mass="54793">MCFRIFILCLVFCVVVVECRHTRLLRHARDVPQDAVNLPPTGNLIEFLSVEKSLTVENKNTFRLRFRKNRQELKLEYFDFITPLPKSGSEGQEEDNISTFTFSAEVVKHSDAVFSVSTLDKSARIMFILRNSNGGAARQDAIQMPEFVVLPAGDIIYQPNHDAQFKVYVTKGTETSDQWPDPLHVYFHVLDATIGEFKSVYDFDSLAEATRRELAGGINETTVTVKTSEHQITGLMDVHYSSRGEPGDLVAEIVVSKGVVLRPSVLPNAFPDGYVGFVPKEQEYCEVGADCIVSCVAVGNSVSSIYVYEIIDGDSQVQVTNTTESVDHYPYSLQVTWDLSSTDQSLAGEVRRFHCQAEDAEHHTDASLVTAVEYRLVVVIDEDRSNVALQANGNITDAVLTCAVSGYPRPNMTFNLEYEYAHFSGVAPDEIITEGKNEFLMLKEVTFHPDESHGGYFHTPTGDLRSATCETFQPGTYTSSSYQLPFENIYT</sequence>